<organism evidence="1 2">
    <name type="scientific">Trichinella zimbabwensis</name>
    <dbReference type="NCBI Taxonomy" id="268475"/>
    <lineage>
        <taxon>Eukaryota</taxon>
        <taxon>Metazoa</taxon>
        <taxon>Ecdysozoa</taxon>
        <taxon>Nematoda</taxon>
        <taxon>Enoplea</taxon>
        <taxon>Dorylaimia</taxon>
        <taxon>Trichinellida</taxon>
        <taxon>Trichinellidae</taxon>
        <taxon>Trichinella</taxon>
    </lineage>
</organism>
<gene>
    <name evidence="1" type="ORF">T11_15757</name>
</gene>
<dbReference type="EMBL" id="JYDP01002155">
    <property type="protein sequence ID" value="KRY97289.1"/>
    <property type="molecule type" value="Genomic_DNA"/>
</dbReference>
<dbReference type="Proteomes" id="UP000055024">
    <property type="component" value="Unassembled WGS sequence"/>
</dbReference>
<evidence type="ECO:0000313" key="2">
    <source>
        <dbReference type="Proteomes" id="UP000055024"/>
    </source>
</evidence>
<reference evidence="1 2" key="1">
    <citation type="submission" date="2015-01" db="EMBL/GenBank/DDBJ databases">
        <title>Evolution of Trichinella species and genotypes.</title>
        <authorList>
            <person name="Korhonen P.K."/>
            <person name="Edoardo P."/>
            <person name="Giuseppe L.R."/>
            <person name="Gasser R.B."/>
        </authorList>
    </citation>
    <scope>NUCLEOTIDE SEQUENCE [LARGE SCALE GENOMIC DNA]</scope>
    <source>
        <strain evidence="1">ISS1029</strain>
    </source>
</reference>
<keyword evidence="2" id="KW-1185">Reference proteome</keyword>
<comment type="caution">
    <text evidence="1">The sequence shown here is derived from an EMBL/GenBank/DDBJ whole genome shotgun (WGS) entry which is preliminary data.</text>
</comment>
<protein>
    <submittedName>
        <fullName evidence="1">Uncharacterized protein</fullName>
    </submittedName>
</protein>
<evidence type="ECO:0000313" key="1">
    <source>
        <dbReference type="EMBL" id="KRY97289.1"/>
    </source>
</evidence>
<name>A0A0V1GGF0_9BILA</name>
<sequence>MWRRGGDTREGKRLCDIGEDDRYISVISGL</sequence>
<proteinExistence type="predicted"/>
<accession>A0A0V1GGF0</accession>
<dbReference type="AlphaFoldDB" id="A0A0V1GGF0"/>